<keyword evidence="5" id="KW-0809">Transit peptide</keyword>
<dbReference type="InterPro" id="IPR045024">
    <property type="entry name" value="NDH-2"/>
</dbReference>
<evidence type="ECO:0000313" key="13">
    <source>
        <dbReference type="EMBL" id="WFD04676.1"/>
    </source>
</evidence>
<evidence type="ECO:0000256" key="8">
    <source>
        <dbReference type="ARBA" id="ARBA00047599"/>
    </source>
</evidence>
<dbReference type="EC" id="1.6.5.9" evidence="2"/>
<dbReference type="Pfam" id="PF22366">
    <property type="entry name" value="NDH2_C"/>
    <property type="match status" value="1"/>
</dbReference>
<evidence type="ECO:0000313" key="14">
    <source>
        <dbReference type="Proteomes" id="UP001214603"/>
    </source>
</evidence>
<evidence type="ECO:0000256" key="5">
    <source>
        <dbReference type="ARBA" id="ARBA00022946"/>
    </source>
</evidence>
<evidence type="ECO:0000256" key="6">
    <source>
        <dbReference type="ARBA" id="ARBA00023002"/>
    </source>
</evidence>
<proteinExistence type="inferred from homology"/>
<gene>
    <name evidence="13" type="ORF">MOBT1_003390</name>
</gene>
<accession>A0AAF0E3D3</accession>
<dbReference type="InterPro" id="IPR036188">
    <property type="entry name" value="FAD/NAD-bd_sf"/>
</dbReference>
<comment type="similarity">
    <text evidence="1">Belongs to the NADH dehydrogenase family.</text>
</comment>
<keyword evidence="7" id="KW-0520">NAD</keyword>
<dbReference type="GO" id="GO:0050136">
    <property type="term" value="F:NADH dehydrogenase (quinone) (non-electrogenic) activity"/>
    <property type="evidence" value="ECO:0007669"/>
    <property type="project" value="UniProtKB-EC"/>
</dbReference>
<feature type="region of interest" description="Disordered" evidence="10">
    <location>
        <begin position="158"/>
        <end position="214"/>
    </location>
</feature>
<evidence type="ECO:0000256" key="1">
    <source>
        <dbReference type="ARBA" id="ARBA00005272"/>
    </source>
</evidence>
<keyword evidence="3" id="KW-0285">Flavoprotein</keyword>
<dbReference type="GO" id="GO:0005739">
    <property type="term" value="C:mitochondrion"/>
    <property type="evidence" value="ECO:0007669"/>
    <property type="project" value="UniProtKB-ARBA"/>
</dbReference>
<dbReference type="PANTHER" id="PTHR43706">
    <property type="entry name" value="NADH DEHYDROGENASE"/>
    <property type="match status" value="1"/>
</dbReference>
<dbReference type="PANTHER" id="PTHR43706:SF47">
    <property type="entry name" value="EXTERNAL NADH-UBIQUINONE OXIDOREDUCTASE 1, MITOCHONDRIAL-RELATED"/>
    <property type="match status" value="1"/>
</dbReference>
<evidence type="ECO:0000256" key="9">
    <source>
        <dbReference type="ARBA" id="ARBA00049010"/>
    </source>
</evidence>
<dbReference type="SUPFAM" id="SSF51905">
    <property type="entry name" value="FAD/NAD(P)-binding domain"/>
    <property type="match status" value="2"/>
</dbReference>
<feature type="domain" description="External alternative NADH-ubiquinone oxidoreductase-like C-terminal" evidence="12">
    <location>
        <begin position="579"/>
        <end position="630"/>
    </location>
</feature>
<feature type="domain" description="FAD/NAD(P)-binding" evidence="11">
    <location>
        <begin position="305"/>
        <end position="553"/>
    </location>
</feature>
<keyword evidence="14" id="KW-1185">Reference proteome</keyword>
<feature type="compositionally biased region" description="Pro residues" evidence="10">
    <location>
        <begin position="183"/>
        <end position="192"/>
    </location>
</feature>
<evidence type="ECO:0000256" key="10">
    <source>
        <dbReference type="SAM" id="MobiDB-lite"/>
    </source>
</evidence>
<dbReference type="InterPro" id="IPR023753">
    <property type="entry name" value="FAD/NAD-binding_dom"/>
</dbReference>
<comment type="catalytic activity">
    <reaction evidence="8">
        <text>a quinone + NADH + H(+) = a quinol + NAD(+)</text>
        <dbReference type="Rhea" id="RHEA:46160"/>
        <dbReference type="ChEBI" id="CHEBI:15378"/>
        <dbReference type="ChEBI" id="CHEBI:24646"/>
        <dbReference type="ChEBI" id="CHEBI:57540"/>
        <dbReference type="ChEBI" id="CHEBI:57945"/>
        <dbReference type="ChEBI" id="CHEBI:132124"/>
        <dbReference type="EC" id="1.6.5.9"/>
    </reaction>
</comment>
<dbReference type="Proteomes" id="UP001214603">
    <property type="component" value="Chromosome 9"/>
</dbReference>
<comment type="catalytic activity">
    <reaction evidence="9">
        <text>a ubiquinone + NADH + H(+) = a ubiquinol + NAD(+)</text>
        <dbReference type="Rhea" id="RHEA:23152"/>
        <dbReference type="Rhea" id="RHEA-COMP:9565"/>
        <dbReference type="Rhea" id="RHEA-COMP:9566"/>
        <dbReference type="ChEBI" id="CHEBI:15378"/>
        <dbReference type="ChEBI" id="CHEBI:16389"/>
        <dbReference type="ChEBI" id="CHEBI:17976"/>
        <dbReference type="ChEBI" id="CHEBI:57540"/>
        <dbReference type="ChEBI" id="CHEBI:57945"/>
    </reaction>
</comment>
<protein>
    <recommendedName>
        <fullName evidence="2">NADH:ubiquinone reductase (non-electrogenic)</fullName>
        <ecNumber evidence="2">1.6.5.9</ecNumber>
    </recommendedName>
</protein>
<dbReference type="EMBL" id="CP119942">
    <property type="protein sequence ID" value="WFD04676.1"/>
    <property type="molecule type" value="Genomic_DNA"/>
</dbReference>
<dbReference type="Gene3D" id="3.50.50.100">
    <property type="match status" value="1"/>
</dbReference>
<dbReference type="PRINTS" id="PR00368">
    <property type="entry name" value="FADPNR"/>
</dbReference>
<evidence type="ECO:0000256" key="2">
    <source>
        <dbReference type="ARBA" id="ARBA00012637"/>
    </source>
</evidence>
<evidence type="ECO:0000256" key="4">
    <source>
        <dbReference type="ARBA" id="ARBA00022827"/>
    </source>
</evidence>
<dbReference type="InterPro" id="IPR054585">
    <property type="entry name" value="NDH2-like_C"/>
</dbReference>
<evidence type="ECO:0000256" key="7">
    <source>
        <dbReference type="ARBA" id="ARBA00023027"/>
    </source>
</evidence>
<evidence type="ECO:0000259" key="12">
    <source>
        <dbReference type="Pfam" id="PF22366"/>
    </source>
</evidence>
<keyword evidence="6" id="KW-0560">Oxidoreductase</keyword>
<evidence type="ECO:0000256" key="3">
    <source>
        <dbReference type="ARBA" id="ARBA00022630"/>
    </source>
</evidence>
<dbReference type="AlphaFoldDB" id="A0AAF0E3D3"/>
<sequence length="667" mass="72819">MPAFAYARGLGSADACTEATALLKVARHAPCCHGWRLEPDPASPYGRMPPAAVPGAAPCACPGAQPPADLTLSVGTAQPASVPELTSSWPICGRCRHPLLTHGELLLDPHEERVRRTRVAVRLDELLEDDGKLLDFAYTDADLASLQRQIHSLAYVRQPQAAPAQDTARPNKPAKSLPRGTDTPPPPHPTPAAPSSAPRKGKAARQTHSGAPQLSRSIANADLFHTLNYLYQRAMHLEARAALTGETHLARWNAASMRQLFALAKRAVIRLYASCSRSDPAIKHSVCRRCMRLLIEGLTSHTSVRGEVDQVDKTNKKVYIKDDTRPIPYDSLILATGARDAFFGHDEWAHIAPGLKTLKDATTVRRRLLLGFELAERETDPEVQKSLLTFSIIGGGPTGVELAGAIAQMAHRTLPNEFRKINTRDSRIVLVEAGPRILSAFPEDLSAYAKEALEDLGVEVKLGQPVTELKADRVVAGDETIFCSTIFWAAGVQASPASTWIAAPTDRSGRIEVESDLSVPGHPEIFAIGDTASVFTKEGNRVPGVAPAAKQMGSYVGKLIRDRVNGKETKKPFKYMDMGSLATIGKNKAVVNFGFIKLKGSLAWWLWGLAHIYFLITVRSRLSVALNWLWNFTRNLRGSRVIAQNPMEDFPDGLPEHICPKKRRQAL</sequence>
<reference evidence="13" key="1">
    <citation type="submission" date="2023-03" db="EMBL/GenBank/DDBJ databases">
        <title>Mating type loci evolution in Malassezia.</title>
        <authorList>
            <person name="Coelho M.A."/>
        </authorList>
    </citation>
    <scope>NUCLEOTIDE SEQUENCE</scope>
    <source>
        <strain evidence="13">CBS 7876</strain>
    </source>
</reference>
<evidence type="ECO:0000259" key="11">
    <source>
        <dbReference type="Pfam" id="PF07992"/>
    </source>
</evidence>
<keyword evidence="4" id="KW-0274">FAD</keyword>
<organism evidence="13 14">
    <name type="scientific">Malassezia obtusa</name>
    <dbReference type="NCBI Taxonomy" id="76774"/>
    <lineage>
        <taxon>Eukaryota</taxon>
        <taxon>Fungi</taxon>
        <taxon>Dikarya</taxon>
        <taxon>Basidiomycota</taxon>
        <taxon>Ustilaginomycotina</taxon>
        <taxon>Malasseziomycetes</taxon>
        <taxon>Malasseziales</taxon>
        <taxon>Malasseziaceae</taxon>
        <taxon>Malassezia</taxon>
    </lineage>
</organism>
<dbReference type="Pfam" id="PF07992">
    <property type="entry name" value="Pyr_redox_2"/>
    <property type="match status" value="1"/>
</dbReference>
<name>A0AAF0E3D3_9BASI</name>